<protein>
    <recommendedName>
        <fullName evidence="5">Lipoprotein</fullName>
    </recommendedName>
</protein>
<evidence type="ECO:0000313" key="3">
    <source>
        <dbReference type="EMBL" id="NBC72185.1"/>
    </source>
</evidence>
<name>A0A7X4YTB4_9BACL</name>
<evidence type="ECO:0008006" key="5">
    <source>
        <dbReference type="Google" id="ProtNLM"/>
    </source>
</evidence>
<gene>
    <name evidence="3" type="ORF">GT003_24570</name>
</gene>
<dbReference type="OrthoDB" id="2455363at2"/>
<keyword evidence="2" id="KW-0732">Signal</keyword>
<dbReference type="AlphaFoldDB" id="A0A7X4YTB4"/>
<feature type="signal peptide" evidence="2">
    <location>
        <begin position="1"/>
        <end position="21"/>
    </location>
</feature>
<evidence type="ECO:0000313" key="4">
    <source>
        <dbReference type="Proteomes" id="UP000558113"/>
    </source>
</evidence>
<dbReference type="Proteomes" id="UP000558113">
    <property type="component" value="Unassembled WGS sequence"/>
</dbReference>
<dbReference type="EMBL" id="JAAAMU010000017">
    <property type="protein sequence ID" value="NBC72185.1"/>
    <property type="molecule type" value="Genomic_DNA"/>
</dbReference>
<keyword evidence="4" id="KW-1185">Reference proteome</keyword>
<dbReference type="PROSITE" id="PS51257">
    <property type="entry name" value="PROKAR_LIPOPROTEIN"/>
    <property type="match status" value="1"/>
</dbReference>
<organism evidence="3 4">
    <name type="scientific">Paenibacillus sacheonensis</name>
    <dbReference type="NCBI Taxonomy" id="742054"/>
    <lineage>
        <taxon>Bacteria</taxon>
        <taxon>Bacillati</taxon>
        <taxon>Bacillota</taxon>
        <taxon>Bacilli</taxon>
        <taxon>Bacillales</taxon>
        <taxon>Paenibacillaceae</taxon>
        <taxon>Paenibacillus</taxon>
    </lineage>
</organism>
<feature type="compositionally biased region" description="Polar residues" evidence="1">
    <location>
        <begin position="40"/>
        <end position="56"/>
    </location>
</feature>
<sequence length="202" mass="22222">MKKAKILTLLSLCMLALSIQACSSNNESEKMNTEAALVNTNTEEASKDTPAQTINESNDKPESSDSNSSEANKENTQTNKETADSKIDTSVFAYAESVDVNDARDINKHINLVVHMSDELKQGLATEHVIIQTYDFLQQSDIQGADTITIGVMVGAFRVSQITVDTKKFDAGENFIDSVLAASKIDKMTDDVKEYGKVMERW</sequence>
<feature type="region of interest" description="Disordered" evidence="1">
    <location>
        <begin position="40"/>
        <end position="83"/>
    </location>
</feature>
<evidence type="ECO:0000256" key="1">
    <source>
        <dbReference type="SAM" id="MobiDB-lite"/>
    </source>
</evidence>
<evidence type="ECO:0000256" key="2">
    <source>
        <dbReference type="SAM" id="SignalP"/>
    </source>
</evidence>
<comment type="caution">
    <text evidence="3">The sequence shown here is derived from an EMBL/GenBank/DDBJ whole genome shotgun (WGS) entry which is preliminary data.</text>
</comment>
<feature type="chain" id="PRO_5038962232" description="Lipoprotein" evidence="2">
    <location>
        <begin position="22"/>
        <end position="202"/>
    </location>
</feature>
<feature type="compositionally biased region" description="Polar residues" evidence="1">
    <location>
        <begin position="64"/>
        <end position="80"/>
    </location>
</feature>
<dbReference type="RefSeq" id="WP_161702922.1">
    <property type="nucleotide sequence ID" value="NZ_JAAAMU010000017.1"/>
</dbReference>
<proteinExistence type="predicted"/>
<reference evidence="3 4" key="1">
    <citation type="submission" date="2020-01" db="EMBL/GenBank/DDBJ databases">
        <title>Paenibacillus soybeanensis sp. nov. isolated from the nodules of soybean (Glycine max(L.) Merr).</title>
        <authorList>
            <person name="Wang H."/>
        </authorList>
    </citation>
    <scope>NUCLEOTIDE SEQUENCE [LARGE SCALE GENOMIC DNA]</scope>
    <source>
        <strain evidence="3 4">DSM 23054</strain>
    </source>
</reference>
<accession>A0A7X4YTB4</accession>